<comment type="catalytic activity">
    <reaction evidence="8">
        <text>Couples ATP hydrolysis with the unwinding of duplex DNA by translocating in the 3'-5' direction.</text>
        <dbReference type="EC" id="5.6.2.4"/>
    </reaction>
</comment>
<evidence type="ECO:0000256" key="8">
    <source>
        <dbReference type="ARBA" id="ARBA00034617"/>
    </source>
</evidence>
<feature type="region of interest" description="Disordered" evidence="11">
    <location>
        <begin position="1014"/>
        <end position="1102"/>
    </location>
</feature>
<dbReference type="PROSITE" id="PS51192">
    <property type="entry name" value="HELICASE_ATP_BIND_1"/>
    <property type="match status" value="1"/>
</dbReference>
<dbReference type="InterPro" id="IPR036390">
    <property type="entry name" value="WH_DNA-bd_sf"/>
</dbReference>
<evidence type="ECO:0000256" key="7">
    <source>
        <dbReference type="ARBA" id="ARBA00023254"/>
    </source>
</evidence>
<dbReference type="InterPro" id="IPR027417">
    <property type="entry name" value="P-loop_NTPase"/>
</dbReference>
<dbReference type="PROSITE" id="PS51194">
    <property type="entry name" value="HELICASE_CTER"/>
    <property type="match status" value="1"/>
</dbReference>
<comment type="catalytic activity">
    <reaction evidence="10">
        <text>ATP + H2O = ADP + phosphate + H(+)</text>
        <dbReference type="Rhea" id="RHEA:13065"/>
        <dbReference type="ChEBI" id="CHEBI:15377"/>
        <dbReference type="ChEBI" id="CHEBI:15378"/>
        <dbReference type="ChEBI" id="CHEBI:30616"/>
        <dbReference type="ChEBI" id="CHEBI:43474"/>
        <dbReference type="ChEBI" id="CHEBI:456216"/>
        <dbReference type="EC" id="5.6.2.4"/>
    </reaction>
</comment>
<feature type="compositionally biased region" description="Polar residues" evidence="11">
    <location>
        <begin position="1082"/>
        <end position="1093"/>
    </location>
</feature>
<comment type="similarity">
    <text evidence="1">Belongs to the helicase family. SKI2 subfamily.</text>
</comment>
<sequence length="1472" mass="165472">MATNRRMMEEALLGSNNDLGWPDDSEDDLDYEDQVPVSYYHPTIDHRFESSSSFPQRPNPSTSTNTFHSLDHQNLSSSPFPLLNAYSEDTREWSPTPTVTNNLKSGSLNGFNPDHPGQQASVDHHRPSDNLVRVYGTNHNVLITAPTGSGKTILFELAILRMLEYNPVRKAVYMAPTKSLCAERFRDWSHRFSALGIKTLELTGDSEYSGLTEAKTANIIVTTPEKWDGMTRRWFEFPKLLNNLKLVCIDEVHMLNEERGSVLEVIVARMKTLGTNIRFIALSATIPNVQDLAEWIGDGSVTDAKNNVMPDQGVAQTFIFGEEYRPIKLEKLVYGFNHRKEQSEYQFMSLLNFKLIDMIISHSSGKPTLIFCGTRKSALQAAETLSKAYKKTIDQGNKPPWNSVPGMGKYADKNLEDLSQKGIGIHHAGLEQLDRKQVEESFLNGRIKVLCTTSTLSVGVNLPARCVIIRGTRSFKGANAKSADGFEDYSELDLAQMMGRAGRPQFDTEGVAVIMTSQADKVRIEKINLTEHLNSEVNMGTITSQKSAVEWINNSFLAVRIKKNPKHYSIGDTLLQSDRQLEEFVKNSLKLLITDNLIEEEEQDIKATELGQIMSKFCLRHKTFLNIVGLKADASVRNILEALSQADEYSTLRFRAGEAAVYKKLNENPQMRFSHSGRINTASQKAVLGGIPLTEAKTENNNPQMEANIIWQHLPRLCKGTLSLSIARRDVSTKNCLELLRSVNARAWENTPWVLRQLDQIGEKSVKRLAESGISNLKQLQETSESRLELASTRSMPQFFCRMFTISEELVEYGVRASVEIEVGLREIGQTPVWSWKNATLMATVFVITSDQQWIEFRNIRAKLLVEVKRFTIECTLVKPSQSILAYVACSQIAGIGCIAKWTASTPREKYPKPKLISEEDAAIADTLEGLNSKDFDTSGEESLGEIRLATSRKKKTPALRNENRGLDNESENFGSLEHVSKTTVLESREKLENGRYRCAHKCKGACNHYCCRHGVSKPTKTQRERGVHNTEPGAKDSKKPSARKSPKSNPSGWSSIAPLKKNIGHMPHTEDSSPSKALIAGNNSLPSNQQKTLARPKSAVVDDRKNDHFKDFENLPDLEDLMNQDISDYQMNPIESLKDKYSHRGSCSGNNSNIDFNEGKLNEGRGKEQGSLGYRNLGDENSRAKSENKDLPLGAGTLTSGVARFRNQKKTVDDFDERQIFNRLIKTPSDANIIKRPFSSAPKSSTTSEFNKRSESPEITIVTEQNRRLSTELSTPDEKELDEVDELDEDYDESIFRKYLVDENNKNIPRTDKKAEKDGKRRLDDFEDFSPAIAPKKIARRYSTCSNFDIDKEISSKEFLEDDKLDLKSSFKPDELEVDNQSYQKKSEVTQDGNDCNQIKTFQDISGSSGMIKNHEALNTINDTEKIQDSKNEHKSPDLSSGSDDNYFMSALDDVIKWAEGQVVEAYDSKT</sequence>
<dbReference type="Gene3D" id="1.10.3380.10">
    <property type="entry name" value="Sec63 N-terminal domain-like domain"/>
    <property type="match status" value="1"/>
</dbReference>
<dbReference type="Gene3D" id="1.10.10.10">
    <property type="entry name" value="Winged helix-like DNA-binding domain superfamily/Winged helix DNA-binding domain"/>
    <property type="match status" value="1"/>
</dbReference>
<evidence type="ECO:0000256" key="10">
    <source>
        <dbReference type="ARBA" id="ARBA00048988"/>
    </source>
</evidence>
<dbReference type="InterPro" id="IPR001650">
    <property type="entry name" value="Helicase_C-like"/>
</dbReference>
<evidence type="ECO:0000313" key="15">
    <source>
        <dbReference type="Proteomes" id="UP001153365"/>
    </source>
</evidence>
<feature type="domain" description="Helicase ATP-binding" evidence="12">
    <location>
        <begin position="132"/>
        <end position="304"/>
    </location>
</feature>
<dbReference type="InterPro" id="IPR036388">
    <property type="entry name" value="WH-like_DNA-bd_sf"/>
</dbReference>
<evidence type="ECO:0000256" key="4">
    <source>
        <dbReference type="ARBA" id="ARBA00022806"/>
    </source>
</evidence>
<feature type="region of interest" description="Disordered" evidence="11">
    <location>
        <begin position="1236"/>
        <end position="1259"/>
    </location>
</feature>
<dbReference type="SMART" id="SM00490">
    <property type="entry name" value="HELICc"/>
    <property type="match status" value="1"/>
</dbReference>
<dbReference type="Pfam" id="PF00270">
    <property type="entry name" value="DEAD"/>
    <property type="match status" value="1"/>
</dbReference>
<dbReference type="GO" id="GO:0003676">
    <property type="term" value="F:nucleic acid binding"/>
    <property type="evidence" value="ECO:0007669"/>
    <property type="project" value="InterPro"/>
</dbReference>
<feature type="region of interest" description="Disordered" evidence="11">
    <location>
        <begin position="91"/>
        <end position="123"/>
    </location>
</feature>
<evidence type="ECO:0000256" key="2">
    <source>
        <dbReference type="ARBA" id="ARBA00022741"/>
    </source>
</evidence>
<dbReference type="GO" id="GO:0016787">
    <property type="term" value="F:hydrolase activity"/>
    <property type="evidence" value="ECO:0007669"/>
    <property type="project" value="UniProtKB-KW"/>
</dbReference>
<dbReference type="SUPFAM" id="SSF158702">
    <property type="entry name" value="Sec63 N-terminal domain-like"/>
    <property type="match status" value="1"/>
</dbReference>
<protein>
    <recommendedName>
        <fullName evidence="9">DNA 3'-5' helicase</fullName>
        <ecNumber evidence="9">5.6.2.4</ecNumber>
    </recommendedName>
</protein>
<name>A0AAV0B9U3_PHAPC</name>
<dbReference type="EMBL" id="CALTRL010003707">
    <property type="protein sequence ID" value="CAH7681775.1"/>
    <property type="molecule type" value="Genomic_DNA"/>
</dbReference>
<dbReference type="Proteomes" id="UP001153365">
    <property type="component" value="Unassembled WGS sequence"/>
</dbReference>
<dbReference type="EC" id="5.6.2.4" evidence="9"/>
<dbReference type="Pfam" id="PF02889">
    <property type="entry name" value="Sec63"/>
    <property type="match status" value="1"/>
</dbReference>
<evidence type="ECO:0000256" key="5">
    <source>
        <dbReference type="ARBA" id="ARBA00022840"/>
    </source>
</evidence>
<feature type="domain" description="Helicase C-terminal" evidence="13">
    <location>
        <begin position="354"/>
        <end position="550"/>
    </location>
</feature>
<evidence type="ECO:0000256" key="3">
    <source>
        <dbReference type="ARBA" id="ARBA00022801"/>
    </source>
</evidence>
<feature type="compositionally biased region" description="Basic and acidic residues" evidence="11">
    <location>
        <begin position="1158"/>
        <end position="1169"/>
    </location>
</feature>
<dbReference type="SUPFAM" id="SSF46785">
    <property type="entry name" value="Winged helix' DNA-binding domain"/>
    <property type="match status" value="1"/>
</dbReference>
<dbReference type="InterPro" id="IPR014001">
    <property type="entry name" value="Helicase_ATP-bd"/>
</dbReference>
<feature type="region of interest" description="Disordered" evidence="11">
    <location>
        <begin position="48"/>
        <end position="73"/>
    </location>
</feature>
<feature type="compositionally biased region" description="Polar residues" evidence="11">
    <location>
        <begin position="50"/>
        <end position="73"/>
    </location>
</feature>
<feature type="compositionally biased region" description="Basic and acidic residues" evidence="11">
    <location>
        <begin position="1178"/>
        <end position="1191"/>
    </location>
</feature>
<keyword evidence="5" id="KW-0067">ATP-binding</keyword>
<dbReference type="InterPro" id="IPR011545">
    <property type="entry name" value="DEAD/DEAH_box_helicase_dom"/>
</dbReference>
<evidence type="ECO:0000259" key="13">
    <source>
        <dbReference type="PROSITE" id="PS51194"/>
    </source>
</evidence>
<evidence type="ECO:0000313" key="14">
    <source>
        <dbReference type="EMBL" id="CAH7681775.1"/>
    </source>
</evidence>
<keyword evidence="3" id="KW-0378">Hydrolase</keyword>
<keyword evidence="15" id="KW-1185">Reference proteome</keyword>
<dbReference type="InterPro" id="IPR052247">
    <property type="entry name" value="Meiotic_Crossover_Helicase"/>
</dbReference>
<evidence type="ECO:0000256" key="1">
    <source>
        <dbReference type="ARBA" id="ARBA00010140"/>
    </source>
</evidence>
<comment type="caution">
    <text evidence="14">The sequence shown here is derived from an EMBL/GenBank/DDBJ whole genome shotgun (WGS) entry which is preliminary data.</text>
</comment>
<keyword evidence="7" id="KW-0469">Meiosis</keyword>
<dbReference type="GO" id="GO:0043138">
    <property type="term" value="F:3'-5' DNA helicase activity"/>
    <property type="evidence" value="ECO:0007669"/>
    <property type="project" value="UniProtKB-EC"/>
</dbReference>
<reference evidence="14" key="1">
    <citation type="submission" date="2022-06" db="EMBL/GenBank/DDBJ databases">
        <authorList>
            <consortium name="SYNGENTA / RWTH Aachen University"/>
        </authorList>
    </citation>
    <scope>NUCLEOTIDE SEQUENCE</scope>
</reference>
<proteinExistence type="inferred from homology"/>
<keyword evidence="4" id="KW-0347">Helicase</keyword>
<dbReference type="GO" id="GO:0005524">
    <property type="term" value="F:ATP binding"/>
    <property type="evidence" value="ECO:0007669"/>
    <property type="project" value="UniProtKB-KW"/>
</dbReference>
<evidence type="ECO:0000256" key="6">
    <source>
        <dbReference type="ARBA" id="ARBA00023235"/>
    </source>
</evidence>
<organism evidence="14 15">
    <name type="scientific">Phakopsora pachyrhizi</name>
    <name type="common">Asian soybean rust disease fungus</name>
    <dbReference type="NCBI Taxonomy" id="170000"/>
    <lineage>
        <taxon>Eukaryota</taxon>
        <taxon>Fungi</taxon>
        <taxon>Dikarya</taxon>
        <taxon>Basidiomycota</taxon>
        <taxon>Pucciniomycotina</taxon>
        <taxon>Pucciniomycetes</taxon>
        <taxon>Pucciniales</taxon>
        <taxon>Phakopsoraceae</taxon>
        <taxon>Phakopsora</taxon>
    </lineage>
</organism>
<dbReference type="Gene3D" id="3.40.50.300">
    <property type="entry name" value="P-loop containing nucleotide triphosphate hydrolases"/>
    <property type="match status" value="2"/>
</dbReference>
<feature type="compositionally biased region" description="Polar residues" evidence="11">
    <location>
        <begin position="93"/>
        <end position="110"/>
    </location>
</feature>
<dbReference type="InterPro" id="IPR004179">
    <property type="entry name" value="Sec63-dom"/>
</dbReference>
<evidence type="ECO:0000259" key="12">
    <source>
        <dbReference type="PROSITE" id="PS51192"/>
    </source>
</evidence>
<keyword evidence="6" id="KW-0413">Isomerase</keyword>
<feature type="region of interest" description="Disordered" evidence="11">
    <location>
        <begin position="1141"/>
        <end position="1196"/>
    </location>
</feature>
<keyword evidence="2" id="KW-0547">Nucleotide-binding</keyword>
<dbReference type="SUPFAM" id="SSF52540">
    <property type="entry name" value="P-loop containing nucleoside triphosphate hydrolases"/>
    <property type="match status" value="1"/>
</dbReference>
<dbReference type="Pfam" id="PF00271">
    <property type="entry name" value="Helicase_C"/>
    <property type="match status" value="1"/>
</dbReference>
<dbReference type="PANTHER" id="PTHR47835:SF3">
    <property type="entry name" value="HELICASE FOR MEIOSIS 1"/>
    <property type="match status" value="1"/>
</dbReference>
<accession>A0AAV0B9U3</accession>
<dbReference type="CDD" id="cd18795">
    <property type="entry name" value="SF2_C_Ski2"/>
    <property type="match status" value="1"/>
</dbReference>
<dbReference type="Pfam" id="PF23445">
    <property type="entry name" value="WHD_SNRNP200"/>
    <property type="match status" value="1"/>
</dbReference>
<gene>
    <name evidence="14" type="ORF">PPACK8108_LOCUS14425</name>
</gene>
<evidence type="ECO:0000256" key="11">
    <source>
        <dbReference type="SAM" id="MobiDB-lite"/>
    </source>
</evidence>
<feature type="compositionally biased region" description="Basic and acidic residues" evidence="11">
    <location>
        <begin position="1022"/>
        <end position="1040"/>
    </location>
</feature>
<dbReference type="PANTHER" id="PTHR47835">
    <property type="entry name" value="HFM1, ATP DEPENDENT DNA HELICASE HOMOLOG"/>
    <property type="match status" value="1"/>
</dbReference>
<dbReference type="SMART" id="SM00973">
    <property type="entry name" value="Sec63"/>
    <property type="match status" value="1"/>
</dbReference>
<feature type="compositionally biased region" description="Polar residues" evidence="11">
    <location>
        <begin position="1146"/>
        <end position="1156"/>
    </location>
</feature>
<evidence type="ECO:0000256" key="9">
    <source>
        <dbReference type="ARBA" id="ARBA00034808"/>
    </source>
</evidence>
<dbReference type="SMART" id="SM00487">
    <property type="entry name" value="DEXDc"/>
    <property type="match status" value="1"/>
</dbReference>
<dbReference type="InterPro" id="IPR057842">
    <property type="entry name" value="WH_MER3"/>
</dbReference>
<dbReference type="GO" id="GO:0051321">
    <property type="term" value="P:meiotic cell cycle"/>
    <property type="evidence" value="ECO:0007669"/>
    <property type="project" value="UniProtKB-KW"/>
</dbReference>